<evidence type="ECO:0000256" key="2">
    <source>
        <dbReference type="ARBA" id="ARBA00009685"/>
    </source>
</evidence>
<dbReference type="Pfam" id="PF02772">
    <property type="entry name" value="S-AdoMet_synt_M"/>
    <property type="match status" value="1"/>
</dbReference>
<dbReference type="GO" id="GO:0005737">
    <property type="term" value="C:cytoplasm"/>
    <property type="evidence" value="ECO:0007669"/>
    <property type="project" value="UniProtKB-SubCell"/>
</dbReference>
<comment type="cofactor">
    <cofactor evidence="10">
        <name>K(+)</name>
        <dbReference type="ChEBI" id="CHEBI:29103"/>
    </cofactor>
    <text evidence="10">Binds 1 potassium ion per subunit.</text>
</comment>
<evidence type="ECO:0000256" key="12">
    <source>
        <dbReference type="RuleBase" id="RU004462"/>
    </source>
</evidence>
<dbReference type="EMBL" id="FNAP01000004">
    <property type="protein sequence ID" value="SDE19578.1"/>
    <property type="molecule type" value="Genomic_DNA"/>
</dbReference>
<keyword evidence="17" id="KW-1185">Reference proteome</keyword>
<evidence type="ECO:0000259" key="15">
    <source>
        <dbReference type="Pfam" id="PF02773"/>
    </source>
</evidence>
<feature type="binding site" evidence="10">
    <location>
        <position position="243"/>
    </location>
    <ligand>
        <name>ATP</name>
        <dbReference type="ChEBI" id="CHEBI:30616"/>
        <note>ligand shared between two neighboring subunits</note>
    </ligand>
</feature>
<gene>
    <name evidence="10" type="primary">metK</name>
    <name evidence="16" type="ORF">SAMN05421720_104135</name>
</gene>
<comment type="subunit">
    <text evidence="10">Homotetramer; dimer of dimers.</text>
</comment>
<evidence type="ECO:0000256" key="7">
    <source>
        <dbReference type="ARBA" id="ARBA00022840"/>
    </source>
</evidence>
<dbReference type="GO" id="GO:0004478">
    <property type="term" value="F:methionine adenosyltransferase activity"/>
    <property type="evidence" value="ECO:0007669"/>
    <property type="project" value="UniProtKB-UniRule"/>
</dbReference>
<feature type="binding site" description="in other chain" evidence="10">
    <location>
        <position position="17"/>
    </location>
    <ligand>
        <name>ATP</name>
        <dbReference type="ChEBI" id="CHEBI:30616"/>
        <note>ligand shared between two neighboring subunits</note>
    </ligand>
</feature>
<keyword evidence="7 10" id="KW-0067">ATP-binding</keyword>
<dbReference type="PROSITE" id="PS00377">
    <property type="entry name" value="ADOMET_SYNTHASE_2"/>
    <property type="match status" value="1"/>
</dbReference>
<dbReference type="InterPro" id="IPR022631">
    <property type="entry name" value="ADOMET_SYNTHASE_CS"/>
</dbReference>
<feature type="binding site" evidence="10">
    <location>
        <position position="243"/>
    </location>
    <ligand>
        <name>L-methionine</name>
        <dbReference type="ChEBI" id="CHEBI:57844"/>
        <note>ligand shared between two neighboring subunits</note>
    </ligand>
</feature>
<dbReference type="PIRSF" id="PIRSF000497">
    <property type="entry name" value="MAT"/>
    <property type="match status" value="1"/>
</dbReference>
<evidence type="ECO:0000313" key="16">
    <source>
        <dbReference type="EMBL" id="SDE19578.1"/>
    </source>
</evidence>
<feature type="binding site" evidence="10">
    <location>
        <position position="266"/>
    </location>
    <ligand>
        <name>ATP</name>
        <dbReference type="ChEBI" id="CHEBI:30616"/>
        <note>ligand shared between two neighboring subunits</note>
    </ligand>
</feature>
<dbReference type="InterPro" id="IPR022628">
    <property type="entry name" value="S-AdoMet_synt_N"/>
</dbReference>
<keyword evidence="5 10" id="KW-0479">Metal-binding</keyword>
<evidence type="ECO:0000256" key="10">
    <source>
        <dbReference type="HAMAP-Rule" id="MF_00086"/>
    </source>
</evidence>
<dbReference type="OrthoDB" id="9801686at2"/>
<dbReference type="PANTHER" id="PTHR11964">
    <property type="entry name" value="S-ADENOSYLMETHIONINE SYNTHETASE"/>
    <property type="match status" value="1"/>
</dbReference>
<reference evidence="16 17" key="1">
    <citation type="submission" date="2016-10" db="EMBL/GenBank/DDBJ databases">
        <authorList>
            <person name="de Groot N.N."/>
        </authorList>
    </citation>
    <scope>NUCLEOTIDE SEQUENCE [LARGE SCALE GENOMIC DNA]</scope>
    <source>
        <strain evidence="16 17">ATCC 700224</strain>
    </source>
</reference>
<dbReference type="FunFam" id="3.30.300.10:FF:000003">
    <property type="entry name" value="S-adenosylmethionine synthase"/>
    <property type="match status" value="1"/>
</dbReference>
<dbReference type="Gene3D" id="3.30.300.10">
    <property type="match status" value="3"/>
</dbReference>
<comment type="cofactor">
    <cofactor evidence="10">
        <name>Mg(2+)</name>
        <dbReference type="ChEBI" id="CHEBI:18420"/>
    </cofactor>
    <text evidence="10">Binds 2 divalent ions per subunit.</text>
</comment>
<dbReference type="GO" id="GO:0000287">
    <property type="term" value="F:magnesium ion binding"/>
    <property type="evidence" value="ECO:0007669"/>
    <property type="project" value="UniProtKB-UniRule"/>
</dbReference>
<comment type="pathway">
    <text evidence="1 10">Amino-acid biosynthesis; S-adenosyl-L-methionine biosynthesis; S-adenosyl-L-methionine from L-methionine: step 1/1.</text>
</comment>
<evidence type="ECO:0000256" key="3">
    <source>
        <dbReference type="ARBA" id="ARBA00022563"/>
    </source>
</evidence>
<evidence type="ECO:0000259" key="13">
    <source>
        <dbReference type="Pfam" id="PF00438"/>
    </source>
</evidence>
<feature type="binding site" description="in other chain" evidence="10">
    <location>
        <begin position="249"/>
        <end position="250"/>
    </location>
    <ligand>
        <name>ATP</name>
        <dbReference type="ChEBI" id="CHEBI:30616"/>
        <note>ligand shared between two neighboring subunits</note>
    </ligand>
</feature>
<feature type="domain" description="S-adenosylmethionine synthetase C-terminal" evidence="15">
    <location>
        <begin position="237"/>
        <end position="379"/>
    </location>
</feature>
<evidence type="ECO:0000256" key="8">
    <source>
        <dbReference type="ARBA" id="ARBA00022842"/>
    </source>
</evidence>
<feature type="binding site" description="in other chain" evidence="10">
    <location>
        <position position="58"/>
    </location>
    <ligand>
        <name>L-methionine</name>
        <dbReference type="ChEBI" id="CHEBI:57844"/>
        <note>ligand shared between two neighboring subunits</note>
    </ligand>
</feature>
<evidence type="ECO:0000256" key="1">
    <source>
        <dbReference type="ARBA" id="ARBA00005224"/>
    </source>
</evidence>
<keyword evidence="6 10" id="KW-0547">Nucleotide-binding</keyword>
<dbReference type="UniPathway" id="UPA00315">
    <property type="reaction ID" value="UER00080"/>
</dbReference>
<feature type="binding site" description="in other chain" evidence="10">
    <location>
        <position position="104"/>
    </location>
    <ligand>
        <name>L-methionine</name>
        <dbReference type="ChEBI" id="CHEBI:57844"/>
        <note>ligand shared between two neighboring subunits</note>
    </ligand>
</feature>
<proteinExistence type="inferred from homology"/>
<comment type="similarity">
    <text evidence="2 10 12">Belongs to the AdoMet synthase family.</text>
</comment>
<dbReference type="SUPFAM" id="SSF55973">
    <property type="entry name" value="S-adenosylmethionine synthetase"/>
    <property type="match status" value="3"/>
</dbReference>
<dbReference type="InterPro" id="IPR022629">
    <property type="entry name" value="S-AdoMet_synt_central"/>
</dbReference>
<accession>A0A1G7AXH0</accession>
<feature type="binding site" evidence="10">
    <location>
        <position position="45"/>
    </location>
    <ligand>
        <name>K(+)</name>
        <dbReference type="ChEBI" id="CHEBI:29103"/>
    </ligand>
</feature>
<feature type="binding site" description="in other chain" evidence="10">
    <location>
        <begin position="234"/>
        <end position="235"/>
    </location>
    <ligand>
        <name>ATP</name>
        <dbReference type="ChEBI" id="CHEBI:30616"/>
        <note>ligand shared between two neighboring subunits</note>
    </ligand>
</feature>
<dbReference type="GO" id="GO:0006730">
    <property type="term" value="P:one-carbon metabolic process"/>
    <property type="evidence" value="ECO:0007669"/>
    <property type="project" value="UniProtKB-KW"/>
</dbReference>
<feature type="binding site" description="in other chain" evidence="10">
    <location>
        <begin position="169"/>
        <end position="171"/>
    </location>
    <ligand>
        <name>ATP</name>
        <dbReference type="ChEBI" id="CHEBI:30616"/>
        <note>ligand shared between two neighboring subunits</note>
    </ligand>
</feature>
<organism evidence="16 17">
    <name type="scientific">Rhodospira trueperi</name>
    <dbReference type="NCBI Taxonomy" id="69960"/>
    <lineage>
        <taxon>Bacteria</taxon>
        <taxon>Pseudomonadati</taxon>
        <taxon>Pseudomonadota</taxon>
        <taxon>Alphaproteobacteria</taxon>
        <taxon>Rhodospirillales</taxon>
        <taxon>Rhodospirillaceae</taxon>
        <taxon>Rhodospira</taxon>
    </lineage>
</organism>
<evidence type="ECO:0000256" key="4">
    <source>
        <dbReference type="ARBA" id="ARBA00022679"/>
    </source>
</evidence>
<dbReference type="Proteomes" id="UP000199412">
    <property type="component" value="Unassembled WGS sequence"/>
</dbReference>
<dbReference type="NCBIfam" id="TIGR01034">
    <property type="entry name" value="metK"/>
    <property type="match status" value="1"/>
</dbReference>
<evidence type="ECO:0000256" key="11">
    <source>
        <dbReference type="RuleBase" id="RU000542"/>
    </source>
</evidence>
<comment type="catalytic activity">
    <reaction evidence="10">
        <text>L-methionine + ATP + H2O = S-adenosyl-L-methionine + phosphate + diphosphate</text>
        <dbReference type="Rhea" id="RHEA:21080"/>
        <dbReference type="ChEBI" id="CHEBI:15377"/>
        <dbReference type="ChEBI" id="CHEBI:30616"/>
        <dbReference type="ChEBI" id="CHEBI:33019"/>
        <dbReference type="ChEBI" id="CHEBI:43474"/>
        <dbReference type="ChEBI" id="CHEBI:57844"/>
        <dbReference type="ChEBI" id="CHEBI:59789"/>
        <dbReference type="EC" id="2.5.1.6"/>
    </reaction>
</comment>
<dbReference type="EC" id="2.5.1.6" evidence="10"/>
<keyword evidence="4 10" id="KW-0808">Transferase</keyword>
<dbReference type="AlphaFoldDB" id="A0A1G7AXH0"/>
<comment type="subcellular location">
    <subcellularLocation>
        <location evidence="10 11">Cytoplasm</location>
    </subcellularLocation>
</comment>
<sequence length="392" mass="41741">MPLQDYLFTSESVSEGHPDKVCDRISDAVVDTFLAADPLARVACETLTTTNLVVLAGEVRGPAEVAQNRDLLEQVARDAIKDIGYEQDGFHWKTADVQVHLHAQSSDIAQGVDAAGNKDEGAGDQGIMFGYACDETDELMPAPIAFSHRILKSLAEARKSGATGILGPDSKSQVTLRYANGKPVGATSVVVSTQHADAATTEEVREYVRQHVLKVLPDGWMCPEDEFYVNPTGRFVIGGPDGDCGLTGRKIIVDTYGGAAPHGGGAFSGKDPTKVDRSAAYAARYLAKNVVGAGLATKCVIQLSYAIGVSKPLSVYVDTFGTGTVDEAKLAAALQEVMNLSPRGIREHLKLSRPIYARTAAYGHFGRTPEDDGGFSWERLDLVNDLKSALGG</sequence>
<keyword evidence="10" id="KW-0963">Cytoplasm</keyword>
<evidence type="ECO:0000259" key="14">
    <source>
        <dbReference type="Pfam" id="PF02772"/>
    </source>
</evidence>
<keyword evidence="9 10" id="KW-0630">Potassium</keyword>
<dbReference type="Pfam" id="PF00438">
    <property type="entry name" value="S-AdoMet_synt_N"/>
    <property type="match status" value="1"/>
</dbReference>
<dbReference type="Pfam" id="PF02773">
    <property type="entry name" value="S-AdoMet_synt_C"/>
    <property type="match status" value="1"/>
</dbReference>
<dbReference type="RefSeq" id="WP_092784432.1">
    <property type="nucleotide sequence ID" value="NZ_FNAP01000004.1"/>
</dbReference>
<dbReference type="CDD" id="cd18079">
    <property type="entry name" value="S-AdoMet_synt"/>
    <property type="match status" value="1"/>
</dbReference>
<feature type="domain" description="S-adenosylmethionine synthetase N-terminal" evidence="13">
    <location>
        <begin position="6"/>
        <end position="105"/>
    </location>
</feature>
<dbReference type="HAMAP" id="MF_00086">
    <property type="entry name" value="S_AdoMet_synth1"/>
    <property type="match status" value="1"/>
</dbReference>
<comment type="function">
    <text evidence="10">Catalyzes the formation of S-adenosylmethionine (AdoMet) from methionine and ATP. The overall synthetic reaction is composed of two sequential steps, AdoMet formation and the subsequent tripolyphosphate hydrolysis which occurs prior to release of AdoMet from the enzyme.</text>
</comment>
<dbReference type="InterPro" id="IPR022630">
    <property type="entry name" value="S-AdoMet_synt_C"/>
</dbReference>
<evidence type="ECO:0000256" key="6">
    <source>
        <dbReference type="ARBA" id="ARBA00022741"/>
    </source>
</evidence>
<feature type="region of interest" description="Flexible loop" evidence="10">
    <location>
        <begin position="104"/>
        <end position="114"/>
    </location>
</feature>
<evidence type="ECO:0000256" key="9">
    <source>
        <dbReference type="ARBA" id="ARBA00022958"/>
    </source>
</evidence>
<dbReference type="PROSITE" id="PS00376">
    <property type="entry name" value="ADOMET_SYNTHASE_1"/>
    <property type="match status" value="1"/>
</dbReference>
<protein>
    <recommendedName>
        <fullName evidence="10">S-adenosylmethionine synthase</fullName>
        <shortName evidence="10">AdoMet synthase</shortName>
        <ecNumber evidence="10">2.5.1.6</ecNumber>
    </recommendedName>
    <alternativeName>
        <fullName evidence="10">MAT</fullName>
    </alternativeName>
    <alternativeName>
        <fullName evidence="10">Methionine adenosyltransferase</fullName>
    </alternativeName>
</protein>
<evidence type="ECO:0000256" key="5">
    <source>
        <dbReference type="ARBA" id="ARBA00022723"/>
    </source>
</evidence>
<dbReference type="InterPro" id="IPR002133">
    <property type="entry name" value="S-AdoMet_synthetase"/>
</dbReference>
<feature type="binding site" evidence="10">
    <location>
        <position position="270"/>
    </location>
    <ligand>
        <name>ATP</name>
        <dbReference type="ChEBI" id="CHEBI:30616"/>
        <note>ligand shared between two neighboring subunits</note>
    </ligand>
</feature>
<keyword evidence="8 10" id="KW-0460">Magnesium</keyword>
<feature type="binding site" description="in other chain" evidence="10">
    <location>
        <position position="274"/>
    </location>
    <ligand>
        <name>L-methionine</name>
        <dbReference type="ChEBI" id="CHEBI:57844"/>
        <note>ligand shared between two neighboring subunits</note>
    </ligand>
</feature>
<keyword evidence="3 10" id="KW-0554">One-carbon metabolism</keyword>
<feature type="domain" description="S-adenosylmethionine synthetase central" evidence="14">
    <location>
        <begin position="120"/>
        <end position="235"/>
    </location>
</feature>
<dbReference type="STRING" id="69960.SAMN05421720_104135"/>
<evidence type="ECO:0000313" key="17">
    <source>
        <dbReference type="Proteomes" id="UP000199412"/>
    </source>
</evidence>
<dbReference type="InterPro" id="IPR022636">
    <property type="entry name" value="S-AdoMet_synthetase_sfam"/>
</dbReference>
<feature type="binding site" evidence="10">
    <location>
        <position position="19"/>
    </location>
    <ligand>
        <name>Mg(2+)</name>
        <dbReference type="ChEBI" id="CHEBI:18420"/>
    </ligand>
</feature>
<name>A0A1G7AXH0_9PROT</name>
<dbReference type="GO" id="GO:0006556">
    <property type="term" value="P:S-adenosylmethionine biosynthetic process"/>
    <property type="evidence" value="ECO:0007669"/>
    <property type="project" value="UniProtKB-UniRule"/>
</dbReference>
<dbReference type="GO" id="GO:0005524">
    <property type="term" value="F:ATP binding"/>
    <property type="evidence" value="ECO:0007669"/>
    <property type="project" value="UniProtKB-UniRule"/>
</dbReference>